<sequence>MIFDFTNYTFSGLLSILASLYGVGYPLIMQSIGRIYTQYDSTLLANRFTRETIYRMFQVLLILNLLFAVSTPFLLHAEWWNIGFVTIQAILLVLLMGFTFLLFQLMIKYENAGELLRHIEGGQIDKSNIMDIFDLAIYADSKNNHQLYIDAMSSVFSYITVQQGDDFKKQNDNEILPPVVYDENVVAILRKIKGFIREDDGHHLLHRNNDIVSVLYNQLSKSRISLQAHQMMWLLLNEAITYNNHSWFKQYWQFADSYSSLRYRFVANQILSQDKKEFMLRHVMIGRLLLHNEKYKWLNDIFLYTHSEPEYYGLIPSTFIEIVEMLENIDSICTVPAFQQHNFYFVDEMGGVNDEKFVFRKAVKYLSLLVIRLWTLQYRNLYNINSLFHIPSSPILIEDAERAATLMGMMKDDVEEFYSKDIFQLIPRLLPVNKADILSLLSDYRDQCLNTKETHQNHPDVDCEKFSKLKEEIMSFVNNFNIALPQNNIMAEVDNLIIKEDVVETKERLETLYYSPYKNIGLCEPPLLTNFMFELYRVYLRVLDSMRKLASYKINRSQIQGFLEKIEYNDLNYAIITTDNIYEIENPDIGLCAGIRPFGFFIMKKEDIPYISFGEVQKDDLKITIAGSSISSNIDSFIDCHEAYFNLVMATKMFVHIKEKTDGVVYVSINEEYPRQENPITINATLADLFDN</sequence>
<feature type="transmembrane region" description="Helical" evidence="1">
    <location>
        <begin position="79"/>
        <end position="103"/>
    </location>
</feature>
<keyword evidence="1" id="KW-0472">Membrane</keyword>
<dbReference type="RefSeq" id="WP_211807736.1">
    <property type="nucleotide sequence ID" value="NZ_CP072361.1"/>
</dbReference>
<evidence type="ECO:0000256" key="1">
    <source>
        <dbReference type="SAM" id="Phobius"/>
    </source>
</evidence>
<name>A0ABX7XPY1_9BACT</name>
<reference evidence="2 3" key="1">
    <citation type="submission" date="2021-03" db="EMBL/GenBank/DDBJ databases">
        <title>Human Oral Microbial Genomes.</title>
        <authorList>
            <person name="Johnston C.D."/>
            <person name="Chen T."/>
            <person name="Dewhirst F.E."/>
        </authorList>
    </citation>
    <scope>NUCLEOTIDE SEQUENCE [LARGE SCALE GENOMIC DNA]</scope>
    <source>
        <strain evidence="2 3">F0054</strain>
    </source>
</reference>
<keyword evidence="1" id="KW-1133">Transmembrane helix</keyword>
<protein>
    <submittedName>
        <fullName evidence="2">Uncharacterized protein</fullName>
    </submittedName>
</protein>
<keyword evidence="1" id="KW-0812">Transmembrane</keyword>
<evidence type="ECO:0000313" key="3">
    <source>
        <dbReference type="Proteomes" id="UP000682195"/>
    </source>
</evidence>
<keyword evidence="3" id="KW-1185">Reference proteome</keyword>
<dbReference type="Proteomes" id="UP000682195">
    <property type="component" value="Chromosome 1"/>
</dbReference>
<feature type="transmembrane region" description="Helical" evidence="1">
    <location>
        <begin position="53"/>
        <end position="73"/>
    </location>
</feature>
<accession>A0ABX7XPY1</accession>
<feature type="transmembrane region" description="Helical" evidence="1">
    <location>
        <begin position="12"/>
        <end position="32"/>
    </location>
</feature>
<dbReference type="EMBL" id="CP072361">
    <property type="protein sequence ID" value="QUB75695.1"/>
    <property type="molecule type" value="Genomic_DNA"/>
</dbReference>
<evidence type="ECO:0000313" key="2">
    <source>
        <dbReference type="EMBL" id="QUB75695.1"/>
    </source>
</evidence>
<organism evidence="2 3">
    <name type="scientific">Prevotella melaninogenica</name>
    <dbReference type="NCBI Taxonomy" id="28132"/>
    <lineage>
        <taxon>Bacteria</taxon>
        <taxon>Pseudomonadati</taxon>
        <taxon>Bacteroidota</taxon>
        <taxon>Bacteroidia</taxon>
        <taxon>Bacteroidales</taxon>
        <taxon>Prevotellaceae</taxon>
        <taxon>Prevotella</taxon>
    </lineage>
</organism>
<gene>
    <name evidence="2" type="ORF">J5A58_01345</name>
</gene>
<proteinExistence type="predicted"/>